<accession>A0A6C0B456</accession>
<dbReference type="AlphaFoldDB" id="A0A6C0B456"/>
<reference evidence="1" key="1">
    <citation type="journal article" date="2020" name="Nature">
        <title>Giant virus diversity and host interactions through global metagenomics.</title>
        <authorList>
            <person name="Schulz F."/>
            <person name="Roux S."/>
            <person name="Paez-Espino D."/>
            <person name="Jungbluth S."/>
            <person name="Walsh D.A."/>
            <person name="Denef V.J."/>
            <person name="McMahon K.D."/>
            <person name="Konstantinidis K.T."/>
            <person name="Eloe-Fadrosh E.A."/>
            <person name="Kyrpides N.C."/>
            <person name="Woyke T."/>
        </authorList>
    </citation>
    <scope>NUCLEOTIDE SEQUENCE</scope>
    <source>
        <strain evidence="1">GVMAG-M-3300009422-16</strain>
    </source>
</reference>
<sequence length="187" mass="21732">MNSPAEFALLGKNSQENYNSALQPWFMQDSTPSPEIIKNLEEVNEMLTRVPLPMYLVNFYKYIGSARVEYYFGVWTLMSLKNILTRYNIFKEHSQNDVIDFASMSVGGGFCVVASLDPSDNKIFFRNDGGNNGWAREEHWNFIKSYKPLINDKLDFIQWTRLINGKTSWLNELQGYIVNLDYKLVNN</sequence>
<proteinExistence type="predicted"/>
<dbReference type="EMBL" id="MN739058">
    <property type="protein sequence ID" value="QHS86581.1"/>
    <property type="molecule type" value="Genomic_DNA"/>
</dbReference>
<organism evidence="1">
    <name type="scientific">viral metagenome</name>
    <dbReference type="NCBI Taxonomy" id="1070528"/>
    <lineage>
        <taxon>unclassified sequences</taxon>
        <taxon>metagenomes</taxon>
        <taxon>organismal metagenomes</taxon>
    </lineage>
</organism>
<protein>
    <recommendedName>
        <fullName evidence="2">Knr4/Smi1-like domain-containing protein</fullName>
    </recommendedName>
</protein>
<name>A0A6C0B456_9ZZZZ</name>
<evidence type="ECO:0008006" key="2">
    <source>
        <dbReference type="Google" id="ProtNLM"/>
    </source>
</evidence>
<evidence type="ECO:0000313" key="1">
    <source>
        <dbReference type="EMBL" id="QHS86581.1"/>
    </source>
</evidence>